<gene>
    <name evidence="1" type="ORF">KQP74_02650</name>
</gene>
<reference evidence="1" key="1">
    <citation type="submission" date="2021-06" db="EMBL/GenBank/DDBJ databases">
        <title>Interrogation of the integrated mobile genetic elements in gut-associated Bacteroides with a consensus prediction approach.</title>
        <authorList>
            <person name="Campbell D.E."/>
            <person name="Leigh J.R."/>
            <person name="Kim T."/>
            <person name="England W."/>
            <person name="Whitaker R.J."/>
            <person name="Degnan P.H."/>
        </authorList>
    </citation>
    <scope>NUCLEOTIDE SEQUENCE</scope>
    <source>
        <strain evidence="1">VPI-3443</strain>
    </source>
</reference>
<dbReference type="AlphaFoldDB" id="A0AB38UFE7"/>
<dbReference type="Proteomes" id="UP001162960">
    <property type="component" value="Chromosome"/>
</dbReference>
<dbReference type="EMBL" id="CP083685">
    <property type="protein sequence ID" value="UYU91552.1"/>
    <property type="molecule type" value="Genomic_DNA"/>
</dbReference>
<organism evidence="1 2">
    <name type="scientific">Bacteroides thetaiotaomicron</name>
    <dbReference type="NCBI Taxonomy" id="818"/>
    <lineage>
        <taxon>Bacteria</taxon>
        <taxon>Pseudomonadati</taxon>
        <taxon>Bacteroidota</taxon>
        <taxon>Bacteroidia</taxon>
        <taxon>Bacteroidales</taxon>
        <taxon>Bacteroidaceae</taxon>
        <taxon>Bacteroides</taxon>
    </lineage>
</organism>
<protein>
    <submittedName>
        <fullName evidence="1">Uncharacterized protein</fullName>
    </submittedName>
</protein>
<evidence type="ECO:0000313" key="1">
    <source>
        <dbReference type="EMBL" id="UYU91552.1"/>
    </source>
</evidence>
<accession>A0AB38UFE7</accession>
<name>A0AB38UFE7_BACT4</name>
<proteinExistence type="predicted"/>
<dbReference type="RefSeq" id="WP_117578362.1">
    <property type="nucleotide sequence ID" value="NZ_CP072242.1"/>
</dbReference>
<sequence>MSTTQDIVDSLIDHIDKAITKGSVTNQQLAGVLDFLNERYKTLAKAGGSLSKDIRVTSPKTGNINPGDILKEGTTYESIFRTMLTSVESASLTGKLSTSNDVEFGTAKGQLTYTANRHGNGPMSKAFYDYIEENKLEFSAEVNGEQKAIRQLTGYYTMEETYAATVVYDASPDGVLPQITLNNKISVNVRRKWFAGVCNTVPQTSDAVRALSSNGLYTGPGTYKFPIGTWSMFAVCIPADMLTELTLTSYPGNFIENGTEGPIKIMVEGANGSKAIEYKMWIAEATMPNDPDTFTFKTV</sequence>
<evidence type="ECO:0000313" key="2">
    <source>
        <dbReference type="Proteomes" id="UP001162960"/>
    </source>
</evidence>